<keyword evidence="4" id="KW-1185">Reference proteome</keyword>
<evidence type="ECO:0000313" key="3">
    <source>
        <dbReference type="EMBL" id="CAF1643251.1"/>
    </source>
</evidence>
<feature type="domain" description="Cupin type-2" evidence="1">
    <location>
        <begin position="7"/>
        <end position="57"/>
    </location>
</feature>
<dbReference type="OrthoDB" id="10019613at2759"/>
<evidence type="ECO:0000313" key="2">
    <source>
        <dbReference type="EMBL" id="CAF1496985.1"/>
    </source>
</evidence>
<dbReference type="Proteomes" id="UP000663877">
    <property type="component" value="Unassembled WGS sequence"/>
</dbReference>
<evidence type="ECO:0000313" key="4">
    <source>
        <dbReference type="Proteomes" id="UP000663832"/>
    </source>
</evidence>
<accession>A0A815SSW6</accession>
<dbReference type="InterPro" id="IPR011051">
    <property type="entry name" value="RmlC_Cupin_sf"/>
</dbReference>
<dbReference type="SUPFAM" id="SSF51182">
    <property type="entry name" value="RmlC-like cupins"/>
    <property type="match status" value="1"/>
</dbReference>
<evidence type="ECO:0000313" key="5">
    <source>
        <dbReference type="Proteomes" id="UP000663877"/>
    </source>
</evidence>
<name>A0A815SSW6_9BILA</name>
<dbReference type="EMBL" id="CAJNOM010003233">
    <property type="protein sequence ID" value="CAF1643251.1"/>
    <property type="molecule type" value="Genomic_DNA"/>
</dbReference>
<reference evidence="2" key="1">
    <citation type="submission" date="2021-02" db="EMBL/GenBank/DDBJ databases">
        <authorList>
            <person name="Nowell W R."/>
        </authorList>
    </citation>
    <scope>NUCLEOTIDE SEQUENCE</scope>
</reference>
<dbReference type="Proteomes" id="UP000663832">
    <property type="component" value="Unassembled WGS sequence"/>
</dbReference>
<proteinExistence type="predicted"/>
<gene>
    <name evidence="2" type="ORF">BJG266_LOCUS42944</name>
    <name evidence="3" type="ORF">QVE165_LOCUS59846</name>
</gene>
<comment type="caution">
    <text evidence="2">The sequence shown here is derived from an EMBL/GenBank/DDBJ whole genome shotgun (WGS) entry which is preliminary data.</text>
</comment>
<dbReference type="InterPro" id="IPR013096">
    <property type="entry name" value="Cupin_2"/>
</dbReference>
<organism evidence="2 5">
    <name type="scientific">Adineta steineri</name>
    <dbReference type="NCBI Taxonomy" id="433720"/>
    <lineage>
        <taxon>Eukaryota</taxon>
        <taxon>Metazoa</taxon>
        <taxon>Spiralia</taxon>
        <taxon>Gnathifera</taxon>
        <taxon>Rotifera</taxon>
        <taxon>Eurotatoria</taxon>
        <taxon>Bdelloidea</taxon>
        <taxon>Adinetida</taxon>
        <taxon>Adinetidae</taxon>
        <taxon>Adineta</taxon>
    </lineage>
</organism>
<sequence>MEREILVGEALLRRIPHQEDEYFHVLQGEIEFEVSNETILGKAEYVFQPAGIEHYFEDVSKIIVTQEDGWEKAVNEVAAKYGIDVLDSPDWSG</sequence>
<dbReference type="Gene3D" id="2.60.120.10">
    <property type="entry name" value="Jelly Rolls"/>
    <property type="match status" value="1"/>
</dbReference>
<dbReference type="EMBL" id="CAJNOI010002898">
    <property type="protein sequence ID" value="CAF1496985.1"/>
    <property type="molecule type" value="Genomic_DNA"/>
</dbReference>
<dbReference type="InterPro" id="IPR014710">
    <property type="entry name" value="RmlC-like_jellyroll"/>
</dbReference>
<protein>
    <recommendedName>
        <fullName evidence="1">Cupin type-2 domain-containing protein</fullName>
    </recommendedName>
</protein>
<dbReference type="Pfam" id="PF07883">
    <property type="entry name" value="Cupin_2"/>
    <property type="match status" value="1"/>
</dbReference>
<dbReference type="AlphaFoldDB" id="A0A815SSW6"/>
<evidence type="ECO:0000259" key="1">
    <source>
        <dbReference type="Pfam" id="PF07883"/>
    </source>
</evidence>